<dbReference type="PANTHER" id="PTHR43236:SF1">
    <property type="entry name" value="BLL7220 PROTEIN"/>
    <property type="match status" value="1"/>
</dbReference>
<reference evidence="2 3" key="1">
    <citation type="journal article" date="2017" name="ISME J.">
        <title>Potential for microbial H2 and metal transformations associated with novel bacteria and archaea in deep terrestrial subsurface sediments.</title>
        <authorList>
            <person name="Hernsdorf A.W."/>
            <person name="Amano Y."/>
            <person name="Miyakawa K."/>
            <person name="Ise K."/>
            <person name="Suzuki Y."/>
            <person name="Anantharaman K."/>
            <person name="Probst A."/>
            <person name="Burstein D."/>
            <person name="Thomas B.C."/>
            <person name="Banfield J.F."/>
        </authorList>
    </citation>
    <scope>NUCLEOTIDE SEQUENCE [LARGE SCALE GENOMIC DNA]</scope>
    <source>
        <strain evidence="2">HGW-Wallbacteria-1</strain>
    </source>
</reference>
<dbReference type="Pfam" id="PF06114">
    <property type="entry name" value="Peptidase_M78"/>
    <property type="match status" value="1"/>
</dbReference>
<sequence>MHDSTKVLPRLDAKIARDISLSATQKLMECNKASDIIGTYIVTILEQHSNVLLFPFSRTDIWGFVGKYENKVFSCINTSIPLEEQVFVAAHELYHIWFNGHEELILSKDIEGTEISGTQLNEQKANRFAAEFLVQATLLKAEITMFSIKPEKIGIKTVLQLANSFTVPYRSMVKRLFEIEIITRKQAIELLGQPEQFIDHWRQRLGYGLPHPTKKKKLGNLLDLAMQAFESDLITRDKLDYLLEMVGIEPNQLGLSADVEQYLFPPDGVKGNQEESE</sequence>
<organism evidence="2 3">
    <name type="scientific">Candidatus Wallbacteria bacterium HGW-Wallbacteria-1</name>
    <dbReference type="NCBI Taxonomy" id="2013854"/>
    <lineage>
        <taxon>Bacteria</taxon>
        <taxon>Candidatus Walliibacteriota</taxon>
    </lineage>
</organism>
<dbReference type="Proteomes" id="UP000233256">
    <property type="component" value="Unassembled WGS sequence"/>
</dbReference>
<name>A0A2N1PHM3_9BACT</name>
<evidence type="ECO:0000313" key="3">
    <source>
        <dbReference type="Proteomes" id="UP000233256"/>
    </source>
</evidence>
<evidence type="ECO:0000259" key="1">
    <source>
        <dbReference type="Pfam" id="PF06114"/>
    </source>
</evidence>
<dbReference type="AlphaFoldDB" id="A0A2N1PHM3"/>
<dbReference type="InterPro" id="IPR010359">
    <property type="entry name" value="IrrE_HExxH"/>
</dbReference>
<proteinExistence type="predicted"/>
<accession>A0A2N1PHM3</accession>
<dbReference type="PANTHER" id="PTHR43236">
    <property type="entry name" value="ANTITOXIN HIGA1"/>
    <property type="match status" value="1"/>
</dbReference>
<feature type="domain" description="IrrE N-terminal-like" evidence="1">
    <location>
        <begin position="52"/>
        <end position="176"/>
    </location>
</feature>
<evidence type="ECO:0000313" key="2">
    <source>
        <dbReference type="EMBL" id="PKK87837.1"/>
    </source>
</evidence>
<gene>
    <name evidence="2" type="ORF">CVV64_21325</name>
</gene>
<dbReference type="EMBL" id="PGXC01000097">
    <property type="protein sequence ID" value="PKK87837.1"/>
    <property type="molecule type" value="Genomic_DNA"/>
</dbReference>
<protein>
    <recommendedName>
        <fullName evidence="1">IrrE N-terminal-like domain-containing protein</fullName>
    </recommendedName>
</protein>
<comment type="caution">
    <text evidence="2">The sequence shown here is derived from an EMBL/GenBank/DDBJ whole genome shotgun (WGS) entry which is preliminary data.</text>
</comment>
<dbReference type="InterPro" id="IPR052345">
    <property type="entry name" value="Rad_response_metalloprotease"/>
</dbReference>
<dbReference type="Gene3D" id="1.10.10.2910">
    <property type="match status" value="1"/>
</dbReference>